<dbReference type="SUPFAM" id="SSF55729">
    <property type="entry name" value="Acyl-CoA N-acyltransferases (Nat)"/>
    <property type="match status" value="1"/>
</dbReference>
<evidence type="ECO:0000313" key="2">
    <source>
        <dbReference type="EMBL" id="MFB9631831.1"/>
    </source>
</evidence>
<comment type="caution">
    <text evidence="2">The sequence shown here is derived from an EMBL/GenBank/DDBJ whole genome shotgun (WGS) entry which is preliminary data.</text>
</comment>
<keyword evidence="3" id="KW-1185">Reference proteome</keyword>
<dbReference type="InterPro" id="IPR016181">
    <property type="entry name" value="Acyl_CoA_acyltransferase"/>
</dbReference>
<accession>A0ABV5SJH1</accession>
<dbReference type="Gene3D" id="3.40.630.30">
    <property type="match status" value="1"/>
</dbReference>
<evidence type="ECO:0000313" key="3">
    <source>
        <dbReference type="Proteomes" id="UP001589532"/>
    </source>
</evidence>
<dbReference type="PROSITE" id="PS51186">
    <property type="entry name" value="GNAT"/>
    <property type="match status" value="1"/>
</dbReference>
<protein>
    <submittedName>
        <fullName evidence="2">GNAT family N-acetyltransferase</fullName>
    </submittedName>
</protein>
<dbReference type="EMBL" id="JBHMBW010000108">
    <property type="protein sequence ID" value="MFB9631831.1"/>
    <property type="molecule type" value="Genomic_DNA"/>
</dbReference>
<dbReference type="Proteomes" id="UP001589532">
    <property type="component" value="Unassembled WGS sequence"/>
</dbReference>
<reference evidence="2 3" key="1">
    <citation type="submission" date="2024-09" db="EMBL/GenBank/DDBJ databases">
        <authorList>
            <person name="Sun Q."/>
            <person name="Mori K."/>
        </authorList>
    </citation>
    <scope>NUCLEOTIDE SEQUENCE [LARGE SCALE GENOMIC DNA]</scope>
    <source>
        <strain evidence="2 3">JCM 3143</strain>
    </source>
</reference>
<feature type="domain" description="N-acetyltransferase" evidence="1">
    <location>
        <begin position="1"/>
        <end position="156"/>
    </location>
</feature>
<dbReference type="InterPro" id="IPR000182">
    <property type="entry name" value="GNAT_dom"/>
</dbReference>
<sequence>MIIRECHEDDLSLLEHHIPSGRIRVHEVRFHRQQQGLSTFLTAWIDDIPVGHGEIRWRGCAAAEVHERYPDCPELNGLAVWPPDRQSQGIGTTIIQAAEAIAAQRGNHYIGLGVDDHNPRAAALYLRLGYEETGCLYLDRYHYIDDHGIRHEVADPCRFLIKPLRTRMISSS</sequence>
<dbReference type="RefSeq" id="WP_344993850.1">
    <property type="nucleotide sequence ID" value="NZ_BAAAXV010000008.1"/>
</dbReference>
<gene>
    <name evidence="2" type="ORF">ACFFSA_52970</name>
</gene>
<name>A0ABV5SJH1_9ACTN</name>
<organism evidence="2 3">
    <name type="scientific">Nonomuraea helvata</name>
    <dbReference type="NCBI Taxonomy" id="37484"/>
    <lineage>
        <taxon>Bacteria</taxon>
        <taxon>Bacillati</taxon>
        <taxon>Actinomycetota</taxon>
        <taxon>Actinomycetes</taxon>
        <taxon>Streptosporangiales</taxon>
        <taxon>Streptosporangiaceae</taxon>
        <taxon>Nonomuraea</taxon>
    </lineage>
</organism>
<dbReference type="Pfam" id="PF00583">
    <property type="entry name" value="Acetyltransf_1"/>
    <property type="match status" value="1"/>
</dbReference>
<evidence type="ECO:0000259" key="1">
    <source>
        <dbReference type="PROSITE" id="PS51186"/>
    </source>
</evidence>
<proteinExistence type="predicted"/>